<dbReference type="InterPro" id="IPR006311">
    <property type="entry name" value="TAT_signal"/>
</dbReference>
<gene>
    <name evidence="2" type="ORF">GCM10012282_42800</name>
</gene>
<dbReference type="InterPro" id="IPR036365">
    <property type="entry name" value="PGBD-like_sf"/>
</dbReference>
<dbReference type="PROSITE" id="PS51318">
    <property type="entry name" value="TAT"/>
    <property type="match status" value="1"/>
</dbReference>
<feature type="chain" id="PRO_5038032633" description="Peptidoglycan binding-like domain-containing protein" evidence="1">
    <location>
        <begin position="33"/>
        <end position="127"/>
    </location>
</feature>
<evidence type="ECO:0000313" key="3">
    <source>
        <dbReference type="Proteomes" id="UP000625682"/>
    </source>
</evidence>
<dbReference type="Proteomes" id="UP000625682">
    <property type="component" value="Unassembled WGS sequence"/>
</dbReference>
<evidence type="ECO:0008006" key="4">
    <source>
        <dbReference type="Google" id="ProtNLM"/>
    </source>
</evidence>
<name>A0A917L2E8_9ACTN</name>
<accession>A0A917L2E8</accession>
<reference evidence="2" key="1">
    <citation type="journal article" date="2014" name="Int. J. Syst. Evol. Microbiol.">
        <title>Complete genome sequence of Corynebacterium casei LMG S-19264T (=DSM 44701T), isolated from a smear-ripened cheese.</title>
        <authorList>
            <consortium name="US DOE Joint Genome Institute (JGI-PGF)"/>
            <person name="Walter F."/>
            <person name="Albersmeier A."/>
            <person name="Kalinowski J."/>
            <person name="Ruckert C."/>
        </authorList>
    </citation>
    <scope>NUCLEOTIDE SEQUENCE</scope>
    <source>
        <strain evidence="2">CGMCC 4.7272</strain>
    </source>
</reference>
<evidence type="ECO:0000313" key="2">
    <source>
        <dbReference type="EMBL" id="GGJ41358.1"/>
    </source>
</evidence>
<protein>
    <recommendedName>
        <fullName evidence="4">Peptidoglycan binding-like domain-containing protein</fullName>
    </recommendedName>
</protein>
<keyword evidence="3" id="KW-1185">Reference proteome</keyword>
<proteinExistence type="predicted"/>
<reference evidence="2" key="2">
    <citation type="submission" date="2020-09" db="EMBL/GenBank/DDBJ databases">
        <authorList>
            <person name="Sun Q."/>
            <person name="Zhou Y."/>
        </authorList>
    </citation>
    <scope>NUCLEOTIDE SEQUENCE</scope>
    <source>
        <strain evidence="2">CGMCC 4.7272</strain>
    </source>
</reference>
<dbReference type="SUPFAM" id="SSF47090">
    <property type="entry name" value="PGBD-like"/>
    <property type="match status" value="1"/>
</dbReference>
<dbReference type="Gene3D" id="1.10.101.10">
    <property type="entry name" value="PGBD-like superfamily/PGBD"/>
    <property type="match status" value="1"/>
</dbReference>
<dbReference type="InterPro" id="IPR036366">
    <property type="entry name" value="PGBDSf"/>
</dbReference>
<feature type="signal peptide" evidence="1">
    <location>
        <begin position="1"/>
        <end position="32"/>
    </location>
</feature>
<dbReference type="AlphaFoldDB" id="A0A917L2E8"/>
<dbReference type="RefSeq" id="WP_189148964.1">
    <property type="nucleotide sequence ID" value="NZ_BAABER010000012.1"/>
</dbReference>
<comment type="caution">
    <text evidence="2">The sequence shown here is derived from an EMBL/GenBank/DDBJ whole genome shotgun (WGS) entry which is preliminary data.</text>
</comment>
<sequence>MRTRVHRSALVHGAAVLAAGAALLTGSPTANAAAAETNCNHIDDAARPTVEPGSTGNAVRQVQCLVNYYSGYPNWLEEDGGYGPRTLDGVHWVQTCNETTGGADGVVGPSTWSRLYAPKDACAISAL</sequence>
<organism evidence="2 3">
    <name type="scientific">Streptomyces lacrimifluminis</name>
    <dbReference type="NCBI Taxonomy" id="1500077"/>
    <lineage>
        <taxon>Bacteria</taxon>
        <taxon>Bacillati</taxon>
        <taxon>Actinomycetota</taxon>
        <taxon>Actinomycetes</taxon>
        <taxon>Kitasatosporales</taxon>
        <taxon>Streptomycetaceae</taxon>
        <taxon>Streptomyces</taxon>
    </lineage>
</organism>
<evidence type="ECO:0000256" key="1">
    <source>
        <dbReference type="SAM" id="SignalP"/>
    </source>
</evidence>
<dbReference type="EMBL" id="BMMU01000013">
    <property type="protein sequence ID" value="GGJ41358.1"/>
    <property type="molecule type" value="Genomic_DNA"/>
</dbReference>
<keyword evidence="1" id="KW-0732">Signal</keyword>